<evidence type="ECO:0000313" key="3">
    <source>
        <dbReference type="Proteomes" id="UP000502823"/>
    </source>
</evidence>
<proteinExistence type="predicted"/>
<sequence length="537" mass="60867">GLGLLIARDSLHTFCDACKSSYAAVVFLQCEDERRVSMQLLQAKSRVAPLKETTIPRLGLLTCCIGACLLAFVKRGIALEDAKEYFWTDSSTALHWIKKEEHWGAFIGNRVKEIHNITKVTDCRHIPGQENPADLSSRGCEASRLTQMKWWEGPSWLRLPEENWPSAEPAASEEEVNRERRRGDVTSLLSEGQGQMWYLTYFSKCTKILRMILWMLRFANNACRGCPNRIVEELLVDEVVAAEKVLVRMVQKEVFSSNEVSDMKSLQVFEDKEGILRGRRTLCNVLSKCIRCKTHEQQGIQVAPGTLPEDRVRDAPVFEVTGVDLAGPLFLKERKKCWIIMFTCAVYRAVHLELVTFLSTKGFLVGFRRFIARMGRPKVIYSDNGTNFMGADNLFKTIDWAAIEADASVWRIQWKFNPPTAAWWGGKGGRHQDIQVGDSVLIEGEGTGRAFWPMAKVMEVFPGRDGCVRVVRLTTGLGEVTHPVQRVYHLEVRTPVVVPGAKEPQTLEDMKPNSPVLRKTVTTRSGRQVKLPYRFFD</sequence>
<dbReference type="InterPro" id="IPR008042">
    <property type="entry name" value="Retrotrans_Pao"/>
</dbReference>
<gene>
    <name evidence="2" type="ORF">Cfor_05736</name>
</gene>
<dbReference type="InParanoid" id="A0A6L2PWS3"/>
<dbReference type="Pfam" id="PF18701">
    <property type="entry name" value="DUF5641"/>
    <property type="match status" value="1"/>
</dbReference>
<dbReference type="InterPro" id="IPR012337">
    <property type="entry name" value="RNaseH-like_sf"/>
</dbReference>
<feature type="domain" description="DUF5641" evidence="1">
    <location>
        <begin position="431"/>
        <end position="489"/>
    </location>
</feature>
<accession>A0A6L2PWS3</accession>
<dbReference type="PANTHER" id="PTHR47331:SF1">
    <property type="entry name" value="GAG-LIKE PROTEIN"/>
    <property type="match status" value="1"/>
</dbReference>
<dbReference type="InterPro" id="IPR036397">
    <property type="entry name" value="RNaseH_sf"/>
</dbReference>
<dbReference type="Gene3D" id="3.30.420.10">
    <property type="entry name" value="Ribonuclease H-like superfamily/Ribonuclease H"/>
    <property type="match status" value="1"/>
</dbReference>
<dbReference type="EMBL" id="BLKM01009501">
    <property type="protein sequence ID" value="GFG37041.1"/>
    <property type="molecule type" value="Genomic_DNA"/>
</dbReference>
<feature type="non-terminal residue" evidence="2">
    <location>
        <position position="1"/>
    </location>
</feature>
<dbReference type="OrthoDB" id="416987at2759"/>
<evidence type="ECO:0000313" key="2">
    <source>
        <dbReference type="EMBL" id="GFG37041.1"/>
    </source>
</evidence>
<dbReference type="GO" id="GO:0003676">
    <property type="term" value="F:nucleic acid binding"/>
    <property type="evidence" value="ECO:0007669"/>
    <property type="project" value="InterPro"/>
</dbReference>
<dbReference type="InterPro" id="IPR040676">
    <property type="entry name" value="DUF5641"/>
</dbReference>
<dbReference type="Proteomes" id="UP000502823">
    <property type="component" value="Unassembled WGS sequence"/>
</dbReference>
<dbReference type="SUPFAM" id="SSF53098">
    <property type="entry name" value="Ribonuclease H-like"/>
    <property type="match status" value="1"/>
</dbReference>
<organism evidence="2 3">
    <name type="scientific">Coptotermes formosanus</name>
    <name type="common">Formosan subterranean termite</name>
    <dbReference type="NCBI Taxonomy" id="36987"/>
    <lineage>
        <taxon>Eukaryota</taxon>
        <taxon>Metazoa</taxon>
        <taxon>Ecdysozoa</taxon>
        <taxon>Arthropoda</taxon>
        <taxon>Hexapoda</taxon>
        <taxon>Insecta</taxon>
        <taxon>Pterygota</taxon>
        <taxon>Neoptera</taxon>
        <taxon>Polyneoptera</taxon>
        <taxon>Dictyoptera</taxon>
        <taxon>Blattodea</taxon>
        <taxon>Blattoidea</taxon>
        <taxon>Termitoidae</taxon>
        <taxon>Rhinotermitidae</taxon>
        <taxon>Coptotermes</taxon>
    </lineage>
</organism>
<evidence type="ECO:0000259" key="1">
    <source>
        <dbReference type="Pfam" id="PF18701"/>
    </source>
</evidence>
<dbReference type="Pfam" id="PF05380">
    <property type="entry name" value="Peptidase_A17"/>
    <property type="match status" value="1"/>
</dbReference>
<reference evidence="3" key="1">
    <citation type="submission" date="2020-01" db="EMBL/GenBank/DDBJ databases">
        <title>Draft genome sequence of the Termite Coptotermes fromosanus.</title>
        <authorList>
            <person name="Itakura S."/>
            <person name="Yosikawa Y."/>
            <person name="Umezawa K."/>
        </authorList>
    </citation>
    <scope>NUCLEOTIDE SEQUENCE [LARGE SCALE GENOMIC DNA]</scope>
</reference>
<comment type="caution">
    <text evidence="2">The sequence shown here is derived from an EMBL/GenBank/DDBJ whole genome shotgun (WGS) entry which is preliminary data.</text>
</comment>
<dbReference type="PANTHER" id="PTHR47331">
    <property type="entry name" value="PHD-TYPE DOMAIN-CONTAINING PROTEIN"/>
    <property type="match status" value="1"/>
</dbReference>
<dbReference type="AlphaFoldDB" id="A0A6L2PWS3"/>
<protein>
    <recommendedName>
        <fullName evidence="1">DUF5641 domain-containing protein</fullName>
    </recommendedName>
</protein>
<name>A0A6L2PWS3_COPFO</name>
<keyword evidence="3" id="KW-1185">Reference proteome</keyword>